<dbReference type="PANTHER" id="PTHR30085">
    <property type="entry name" value="AMINO ACID ABC TRANSPORTER PERMEASE"/>
    <property type="match status" value="1"/>
</dbReference>
<sequence>MRRFSIVVAMVLAMALCASAAMADKLQEIKARGVLVCGVKDAVVPFGYIDEDSKQLVGMDIDICKYIAEKIGVKAEFKPVTSATRIPMIVQGSIDLAAATMTHKIARDDTIDFSITYFMDGQKLLVKKGSAIKSVADLKGHKVGTAKGSTSEQNITNVQPDCRVLSFEGYPQAFLALKQGKVKAVTTDSTILLGLKNSDPNPENWEIVGEFISPEPYGLGLPENESNFRDAVNVALMEMWKSGDYQKMYNKWFGKDTNYYLPLTWNMELWP</sequence>
<dbReference type="SUPFAM" id="SSF53850">
    <property type="entry name" value="Periplasmic binding protein-like II"/>
    <property type="match status" value="1"/>
</dbReference>
<dbReference type="PATRIC" id="fig|1121451.3.peg.72"/>
<dbReference type="AlphaFoldDB" id="L0R5V0"/>
<feature type="domain" description="Solute-binding protein family 3/N-terminal" evidence="5">
    <location>
        <begin position="34"/>
        <end position="256"/>
    </location>
</feature>
<keyword evidence="7" id="KW-1185">Reference proteome</keyword>
<dbReference type="GO" id="GO:0006865">
    <property type="term" value="P:amino acid transport"/>
    <property type="evidence" value="ECO:0007669"/>
    <property type="project" value="TreeGrafter"/>
</dbReference>
<keyword evidence="3 4" id="KW-0732">Signal</keyword>
<dbReference type="EMBL" id="FO203522">
    <property type="protein sequence ID" value="CCO22063.1"/>
    <property type="molecule type" value="Genomic_DNA"/>
</dbReference>
<evidence type="ECO:0000256" key="1">
    <source>
        <dbReference type="ARBA" id="ARBA00010333"/>
    </source>
</evidence>
<dbReference type="InterPro" id="IPR001638">
    <property type="entry name" value="Solute-binding_3/MltF_N"/>
</dbReference>
<dbReference type="STRING" id="1121451.DESAM_10082"/>
<keyword evidence="2" id="KW-0813">Transport</keyword>
<dbReference type="SMART" id="SM00062">
    <property type="entry name" value="PBPb"/>
    <property type="match status" value="1"/>
</dbReference>
<dbReference type="Proteomes" id="UP000010808">
    <property type="component" value="Chromosome"/>
</dbReference>
<dbReference type="KEGG" id="dhy:DESAM_10082"/>
<dbReference type="RefSeq" id="WP_015334673.1">
    <property type="nucleotide sequence ID" value="NC_020055.1"/>
</dbReference>
<proteinExistence type="inferred from homology"/>
<dbReference type="GO" id="GO:0030288">
    <property type="term" value="C:outer membrane-bounded periplasmic space"/>
    <property type="evidence" value="ECO:0007669"/>
    <property type="project" value="TreeGrafter"/>
</dbReference>
<evidence type="ECO:0000259" key="5">
    <source>
        <dbReference type="SMART" id="SM00062"/>
    </source>
</evidence>
<organism evidence="6 7">
    <name type="scientific">Maridesulfovibrio hydrothermalis AM13 = DSM 14728</name>
    <dbReference type="NCBI Taxonomy" id="1121451"/>
    <lineage>
        <taxon>Bacteria</taxon>
        <taxon>Pseudomonadati</taxon>
        <taxon>Thermodesulfobacteriota</taxon>
        <taxon>Desulfovibrionia</taxon>
        <taxon>Desulfovibrionales</taxon>
        <taxon>Desulfovibrionaceae</taxon>
        <taxon>Maridesulfovibrio</taxon>
    </lineage>
</organism>
<gene>
    <name evidence="6" type="primary">glnH</name>
    <name evidence="6" type="ORF">DESAM_10082</name>
</gene>
<dbReference type="CDD" id="cd13689">
    <property type="entry name" value="PBP2_BsGlnH"/>
    <property type="match status" value="1"/>
</dbReference>
<dbReference type="HOGENOM" id="CLU_019602_18_4_7"/>
<reference evidence="6 7" key="1">
    <citation type="submission" date="2012-10" db="EMBL/GenBank/DDBJ databases">
        <authorList>
            <person name="Genoscope - CEA"/>
        </authorList>
    </citation>
    <scope>NUCLEOTIDE SEQUENCE [LARGE SCALE GENOMIC DNA]</scope>
    <source>
        <strain evidence="7">AM13 / DSM 14728</strain>
    </source>
</reference>
<dbReference type="InterPro" id="IPR051455">
    <property type="entry name" value="Bact_solute-bind_prot3"/>
</dbReference>
<name>L0R5V0_9BACT</name>
<feature type="chain" id="PRO_5003947611" evidence="4">
    <location>
        <begin position="21"/>
        <end position="271"/>
    </location>
</feature>
<evidence type="ECO:0000313" key="7">
    <source>
        <dbReference type="Proteomes" id="UP000010808"/>
    </source>
</evidence>
<evidence type="ECO:0000256" key="2">
    <source>
        <dbReference type="ARBA" id="ARBA00022448"/>
    </source>
</evidence>
<protein>
    <submittedName>
        <fullName evidence="6">ABC transporter glutamine-binding protein glnH</fullName>
    </submittedName>
</protein>
<feature type="signal peptide" evidence="4">
    <location>
        <begin position="1"/>
        <end position="20"/>
    </location>
</feature>
<dbReference type="OrthoDB" id="9777941at2"/>
<dbReference type="Pfam" id="PF00497">
    <property type="entry name" value="SBP_bac_3"/>
    <property type="match status" value="1"/>
</dbReference>
<comment type="similarity">
    <text evidence="1">Belongs to the bacterial solute-binding protein 3 family.</text>
</comment>
<dbReference type="eggNOG" id="COG0834">
    <property type="taxonomic scope" value="Bacteria"/>
</dbReference>
<dbReference type="PANTHER" id="PTHR30085:SF6">
    <property type="entry name" value="ABC TRANSPORTER GLUTAMINE-BINDING PROTEIN GLNH"/>
    <property type="match status" value="1"/>
</dbReference>
<accession>L0R5V0</accession>
<dbReference type="GO" id="GO:0005576">
    <property type="term" value="C:extracellular region"/>
    <property type="evidence" value="ECO:0007669"/>
    <property type="project" value="TreeGrafter"/>
</dbReference>
<evidence type="ECO:0000256" key="4">
    <source>
        <dbReference type="SAM" id="SignalP"/>
    </source>
</evidence>
<dbReference type="Gene3D" id="3.40.190.10">
    <property type="entry name" value="Periplasmic binding protein-like II"/>
    <property type="match status" value="2"/>
</dbReference>
<evidence type="ECO:0000313" key="6">
    <source>
        <dbReference type="EMBL" id="CCO22063.1"/>
    </source>
</evidence>
<evidence type="ECO:0000256" key="3">
    <source>
        <dbReference type="ARBA" id="ARBA00022729"/>
    </source>
</evidence>